<keyword evidence="2" id="KW-1185">Reference proteome</keyword>
<accession>L0NLB9</accession>
<dbReference type="EMBL" id="FO082820">
    <property type="protein sequence ID" value="CCF21870.1"/>
    <property type="molecule type" value="Genomic_DNA"/>
</dbReference>
<organism evidence="1 2">
    <name type="scientific">Pseudorhizobium banfieldiae</name>
    <dbReference type="NCBI Taxonomy" id="1125847"/>
    <lineage>
        <taxon>Bacteria</taxon>
        <taxon>Pseudomonadati</taxon>
        <taxon>Pseudomonadota</taxon>
        <taxon>Alphaproteobacteria</taxon>
        <taxon>Hyphomicrobiales</taxon>
        <taxon>Rhizobiaceae</taxon>
        <taxon>Rhizobium/Agrobacterium group</taxon>
        <taxon>Pseudorhizobium</taxon>
    </lineage>
</organism>
<dbReference type="STRING" id="1125847.NT26_4148"/>
<reference evidence="1 2" key="1">
    <citation type="journal article" date="2013" name="Genome Biol. Evol.">
        <title>Life in an arsenic-containing gold mine: genome and physiology of the autotrophic arsenite-oxidizing bacterium rhizobium sp. NT-26.</title>
        <authorList>
            <person name="Andres J."/>
            <person name="Arsene-Ploetze F."/>
            <person name="Barbe V."/>
            <person name="Brochier-Armanet C."/>
            <person name="Cleiss-Arnold J."/>
            <person name="Coppee J.Y."/>
            <person name="Dillies M.A."/>
            <person name="Geist"/>
            <person name="L"/>
            <person name="Joublin A."/>
            <person name="Koechler S."/>
            <person name="Lassalle F."/>
            <person name="Marchal M."/>
            <person name="Medigue C."/>
            <person name="Muller D."/>
            <person name="Nesme X."/>
            <person name="Plewniak F."/>
            <person name="Proux C."/>
            <person name="Ramirez-Bahena M.H."/>
            <person name="Schenowitz C."/>
            <person name="Sismeiro O."/>
            <person name="Vallenet D."/>
            <person name="Santini J.M."/>
            <person name="Bertin P.N."/>
        </authorList>
    </citation>
    <scope>NUCLEOTIDE SEQUENCE [LARGE SCALE GENOMIC DNA]</scope>
    <source>
        <strain evidence="1 2">NT-26</strain>
    </source>
</reference>
<evidence type="ECO:0000313" key="1">
    <source>
        <dbReference type="EMBL" id="CCF21870.1"/>
    </source>
</evidence>
<name>L0NLB9_9HYPH</name>
<gene>
    <name evidence="1" type="ORF">NT26_4148</name>
</gene>
<dbReference type="KEGG" id="rht:NT26_4148"/>
<proteinExistence type="predicted"/>
<evidence type="ECO:0000313" key="2">
    <source>
        <dbReference type="Proteomes" id="UP000010792"/>
    </source>
</evidence>
<dbReference type="Proteomes" id="UP000010792">
    <property type="component" value="Chromosome"/>
</dbReference>
<protein>
    <submittedName>
        <fullName evidence="1">Uncharacterized protein</fullName>
    </submittedName>
</protein>
<dbReference type="AlphaFoldDB" id="L0NLB9"/>
<sequence length="80" mass="8809">MPGLNHSFFYLAFRDDERGQTVPALQPTQAASQEEAVRRAKELENSSVGVVAWVRHAEPSVGELGPPVIIYRAGRIGDFD</sequence>